<keyword evidence="3" id="KW-1185">Reference proteome</keyword>
<dbReference type="SUPFAM" id="SSF56672">
    <property type="entry name" value="DNA/RNA polymerases"/>
    <property type="match status" value="1"/>
</dbReference>
<proteinExistence type="predicted"/>
<protein>
    <submittedName>
        <fullName evidence="2">Retrovirus-related Pol polyprotein from transposon RE1</fullName>
    </submittedName>
</protein>
<evidence type="ECO:0000313" key="3">
    <source>
        <dbReference type="Proteomes" id="UP001558713"/>
    </source>
</evidence>
<comment type="caution">
    <text evidence="2">The sequence shown here is derived from an EMBL/GenBank/DDBJ whole genome shotgun (WGS) entry which is preliminary data.</text>
</comment>
<dbReference type="InterPro" id="IPR043502">
    <property type="entry name" value="DNA/RNA_pol_sf"/>
</dbReference>
<dbReference type="AlphaFoldDB" id="A0ABD1C592"/>
<sequence>MEQPVGFVDNGKPHHVCKLWKAVYGLKQAPRAWYLELRTFLIQSGFVNSLVDASLFVFHSGNTLIYTLFYVDDIIITGNDSAKVQEFIEVLSRRFSLKDLDELSYFLGVEATRSNAGLLLNQRKYITDLLHRTNMSSAKPASSPMVTTERLQLSSGTPLTDGSEYRRVVDSLQYLHFTRPDI</sequence>
<gene>
    <name evidence="2" type="ORF">V5N11_000967</name>
</gene>
<reference evidence="2 3" key="1">
    <citation type="submission" date="2024-04" db="EMBL/GenBank/DDBJ databases">
        <title>Genome assembly C_amara_ONT_v2.</title>
        <authorList>
            <person name="Yant L."/>
            <person name="Moore C."/>
            <person name="Slenker M."/>
        </authorList>
    </citation>
    <scope>NUCLEOTIDE SEQUENCE [LARGE SCALE GENOMIC DNA]</scope>
    <source>
        <tissue evidence="2">Leaf</tissue>
    </source>
</reference>
<feature type="domain" description="Reverse transcriptase Ty1/copia-type" evidence="1">
    <location>
        <begin position="1"/>
        <end position="146"/>
    </location>
</feature>
<organism evidence="2 3">
    <name type="scientific">Cardamine amara subsp. amara</name>
    <dbReference type="NCBI Taxonomy" id="228776"/>
    <lineage>
        <taxon>Eukaryota</taxon>
        <taxon>Viridiplantae</taxon>
        <taxon>Streptophyta</taxon>
        <taxon>Embryophyta</taxon>
        <taxon>Tracheophyta</taxon>
        <taxon>Spermatophyta</taxon>
        <taxon>Magnoliopsida</taxon>
        <taxon>eudicotyledons</taxon>
        <taxon>Gunneridae</taxon>
        <taxon>Pentapetalae</taxon>
        <taxon>rosids</taxon>
        <taxon>malvids</taxon>
        <taxon>Brassicales</taxon>
        <taxon>Brassicaceae</taxon>
        <taxon>Cardamineae</taxon>
        <taxon>Cardamine</taxon>
    </lineage>
</organism>
<dbReference type="Pfam" id="PF07727">
    <property type="entry name" value="RVT_2"/>
    <property type="match status" value="1"/>
</dbReference>
<dbReference type="EMBL" id="JBANAX010000050">
    <property type="protein sequence ID" value="KAL1224638.1"/>
    <property type="molecule type" value="Genomic_DNA"/>
</dbReference>
<dbReference type="InterPro" id="IPR013103">
    <property type="entry name" value="RVT_2"/>
</dbReference>
<accession>A0ABD1C592</accession>
<evidence type="ECO:0000313" key="2">
    <source>
        <dbReference type="EMBL" id="KAL1224638.1"/>
    </source>
</evidence>
<name>A0ABD1C592_CARAN</name>
<dbReference type="Proteomes" id="UP001558713">
    <property type="component" value="Unassembled WGS sequence"/>
</dbReference>
<evidence type="ECO:0000259" key="1">
    <source>
        <dbReference type="Pfam" id="PF07727"/>
    </source>
</evidence>